<gene>
    <name evidence="4" type="primary">Rnf25</name>
    <name evidence="4" type="ORF">SNAT2548_LOCUS30958</name>
</gene>
<feature type="compositionally biased region" description="Polar residues" evidence="2">
    <location>
        <begin position="311"/>
        <end position="323"/>
    </location>
</feature>
<feature type="region of interest" description="Disordered" evidence="2">
    <location>
        <begin position="217"/>
        <end position="239"/>
    </location>
</feature>
<dbReference type="OrthoDB" id="8062037at2759"/>
<dbReference type="GO" id="GO:0016567">
    <property type="term" value="P:protein ubiquitination"/>
    <property type="evidence" value="ECO:0007669"/>
    <property type="project" value="TreeGrafter"/>
</dbReference>
<dbReference type="Pfam" id="PF13639">
    <property type="entry name" value="zf-RING_2"/>
    <property type="match status" value="1"/>
</dbReference>
<keyword evidence="1" id="KW-0175">Coiled coil</keyword>
<dbReference type="GO" id="GO:0061630">
    <property type="term" value="F:ubiquitin protein ligase activity"/>
    <property type="evidence" value="ECO:0007669"/>
    <property type="project" value="InterPro"/>
</dbReference>
<dbReference type="InterPro" id="IPR006575">
    <property type="entry name" value="RWD_dom"/>
</dbReference>
<dbReference type="SUPFAM" id="SSF57850">
    <property type="entry name" value="RING/U-box"/>
    <property type="match status" value="1"/>
</dbReference>
<feature type="domain" description="RWD" evidence="3">
    <location>
        <begin position="10"/>
        <end position="115"/>
    </location>
</feature>
<dbReference type="InterPro" id="IPR001841">
    <property type="entry name" value="Znf_RING"/>
</dbReference>
<dbReference type="Gene3D" id="3.30.40.10">
    <property type="entry name" value="Zinc/RING finger domain, C3HC4 (zinc finger)"/>
    <property type="match status" value="1"/>
</dbReference>
<feature type="compositionally biased region" description="Low complexity" evidence="2">
    <location>
        <begin position="357"/>
        <end position="390"/>
    </location>
</feature>
<protein>
    <submittedName>
        <fullName evidence="4">Rnf25 protein</fullName>
    </submittedName>
</protein>
<dbReference type="InterPro" id="IPR039133">
    <property type="entry name" value="RNF25"/>
</dbReference>
<organism evidence="4 5">
    <name type="scientific">Symbiodinium natans</name>
    <dbReference type="NCBI Taxonomy" id="878477"/>
    <lineage>
        <taxon>Eukaryota</taxon>
        <taxon>Sar</taxon>
        <taxon>Alveolata</taxon>
        <taxon>Dinophyceae</taxon>
        <taxon>Suessiales</taxon>
        <taxon>Symbiodiniaceae</taxon>
        <taxon>Symbiodinium</taxon>
    </lineage>
</organism>
<accession>A0A812U3R6</accession>
<dbReference type="SMART" id="SM00591">
    <property type="entry name" value="RWD"/>
    <property type="match status" value="1"/>
</dbReference>
<evidence type="ECO:0000256" key="1">
    <source>
        <dbReference type="SAM" id="Coils"/>
    </source>
</evidence>
<evidence type="ECO:0000256" key="2">
    <source>
        <dbReference type="SAM" id="MobiDB-lite"/>
    </source>
</evidence>
<dbReference type="InterPro" id="IPR013083">
    <property type="entry name" value="Znf_RING/FYVE/PHD"/>
</dbReference>
<proteinExistence type="predicted"/>
<reference evidence="4" key="1">
    <citation type="submission" date="2021-02" db="EMBL/GenBank/DDBJ databases">
        <authorList>
            <person name="Dougan E. K."/>
            <person name="Rhodes N."/>
            <person name="Thang M."/>
            <person name="Chan C."/>
        </authorList>
    </citation>
    <scope>NUCLEOTIDE SEQUENCE</scope>
</reference>
<dbReference type="PANTHER" id="PTHR13198">
    <property type="entry name" value="RING FINGER PROTEIN 25"/>
    <property type="match status" value="1"/>
</dbReference>
<evidence type="ECO:0000313" key="4">
    <source>
        <dbReference type="EMBL" id="CAE7551290.1"/>
    </source>
</evidence>
<dbReference type="Proteomes" id="UP000604046">
    <property type="component" value="Unassembled WGS sequence"/>
</dbReference>
<comment type="caution">
    <text evidence="4">The sequence shown here is derived from an EMBL/GenBank/DDBJ whole genome shotgun (WGS) entry which is preliminary data.</text>
</comment>
<dbReference type="GO" id="GO:0005634">
    <property type="term" value="C:nucleus"/>
    <property type="evidence" value="ECO:0007669"/>
    <property type="project" value="TreeGrafter"/>
</dbReference>
<feature type="coiled-coil region" evidence="1">
    <location>
        <begin position="256"/>
        <end position="283"/>
    </location>
</feature>
<sequence>MAQLPEAAAEEVELVKAIYGDEAVEVRENVILVDLQPRVGQGTALVSATMALRIPDGYPGQAVPEVSVWRSRGLSDSGLGSLLSAAKASLESNGLAEEGCLCPLLEDVSEALDSANDDSECLICLQVCGSVTDASVVHAPCDHIFHATCLGRWAQLKISEAREVATDKTQSIRSQRDALSRELAEVTSSVADLVEEVSRLEDLVAKLSARREAIRKAQEEDMQDVEPEEEGEEDEPPLEEQLASAKIELKTVLAKKRRADLKHADLSDQYSNIEQELRESTDVESAGLPCPVCRAAIPPHQLPSQHPAGPTSGSGDETRSSVSALPADLLRQVRDVQQKHGAILAKRRQKEKEAEEAAAQLAAQQEMPAEPEVHCAAGSSGGWWSNSAGWEQADWSQSSTRGKGKSQGYSSGGCGGLAQEGKPRSRWSRHPR</sequence>
<feature type="region of interest" description="Disordered" evidence="2">
    <location>
        <begin position="297"/>
        <end position="432"/>
    </location>
</feature>
<feature type="compositionally biased region" description="Acidic residues" evidence="2">
    <location>
        <begin position="220"/>
        <end position="238"/>
    </location>
</feature>
<dbReference type="AlphaFoldDB" id="A0A812U3R6"/>
<dbReference type="PANTHER" id="PTHR13198:SF4">
    <property type="entry name" value="E3 UBIQUITIN-PROTEIN LIGASE RNF25"/>
    <property type="match status" value="1"/>
</dbReference>
<dbReference type="PROSITE" id="PS50908">
    <property type="entry name" value="RWD"/>
    <property type="match status" value="1"/>
</dbReference>
<dbReference type="Pfam" id="PF05773">
    <property type="entry name" value="RWD"/>
    <property type="match status" value="1"/>
</dbReference>
<evidence type="ECO:0000313" key="5">
    <source>
        <dbReference type="Proteomes" id="UP000604046"/>
    </source>
</evidence>
<dbReference type="InterPro" id="IPR016135">
    <property type="entry name" value="UBQ-conjugating_enzyme/RWD"/>
</dbReference>
<dbReference type="Gene3D" id="3.10.110.10">
    <property type="entry name" value="Ubiquitin Conjugating Enzyme"/>
    <property type="match status" value="1"/>
</dbReference>
<dbReference type="EMBL" id="CAJNDS010002634">
    <property type="protein sequence ID" value="CAE7551290.1"/>
    <property type="molecule type" value="Genomic_DNA"/>
</dbReference>
<dbReference type="SUPFAM" id="SSF54495">
    <property type="entry name" value="UBC-like"/>
    <property type="match status" value="1"/>
</dbReference>
<name>A0A812U3R6_9DINO</name>
<keyword evidence="5" id="KW-1185">Reference proteome</keyword>
<evidence type="ECO:0000259" key="3">
    <source>
        <dbReference type="PROSITE" id="PS50908"/>
    </source>
</evidence>